<dbReference type="RefSeq" id="WP_213043835.1">
    <property type="nucleotide sequence ID" value="NZ_CAJNBJ010000018.1"/>
</dbReference>
<keyword evidence="1" id="KW-0805">Transcription regulation</keyword>
<reference evidence="8 9" key="1">
    <citation type="submission" date="2021-02" db="EMBL/GenBank/DDBJ databases">
        <authorList>
            <person name="Han P."/>
        </authorList>
    </citation>
    <scope>NUCLEOTIDE SEQUENCE [LARGE SCALE GENOMIC DNA]</scope>
    <source>
        <strain evidence="8">Candidatus Nitrospira sp. ZN2</strain>
    </source>
</reference>
<feature type="domain" description="HTH luxR-type" evidence="6">
    <location>
        <begin position="160"/>
        <end position="225"/>
    </location>
</feature>
<dbReference type="PANTHER" id="PTHR44688">
    <property type="entry name" value="DNA-BINDING TRANSCRIPTIONAL ACTIVATOR DEVR_DOSR"/>
    <property type="match status" value="1"/>
</dbReference>
<dbReference type="InterPro" id="IPR036388">
    <property type="entry name" value="WH-like_DNA-bd_sf"/>
</dbReference>
<dbReference type="PROSITE" id="PS50043">
    <property type="entry name" value="HTH_LUXR_2"/>
    <property type="match status" value="1"/>
</dbReference>
<proteinExistence type="predicted"/>
<gene>
    <name evidence="8" type="ORF">NSPZN2_50259</name>
</gene>
<evidence type="ECO:0000256" key="4">
    <source>
        <dbReference type="PROSITE-ProRule" id="PRU00169"/>
    </source>
</evidence>
<dbReference type="CDD" id="cd06170">
    <property type="entry name" value="LuxR_C_like"/>
    <property type="match status" value="1"/>
</dbReference>
<dbReference type="InterPro" id="IPR016032">
    <property type="entry name" value="Sig_transdc_resp-reg_C-effctor"/>
</dbReference>
<keyword evidence="3" id="KW-0804">Transcription</keyword>
<dbReference type="Gene3D" id="3.40.50.2300">
    <property type="match status" value="1"/>
</dbReference>
<evidence type="ECO:0000313" key="8">
    <source>
        <dbReference type="EMBL" id="CAE6789195.1"/>
    </source>
</evidence>
<evidence type="ECO:0000259" key="7">
    <source>
        <dbReference type="PROSITE" id="PS50110"/>
    </source>
</evidence>
<evidence type="ECO:0000313" key="9">
    <source>
        <dbReference type="Proteomes" id="UP000675880"/>
    </source>
</evidence>
<protein>
    <submittedName>
        <fullName evidence="8">Transcriptional regulatory protein LiaR</fullName>
    </submittedName>
</protein>
<dbReference type="Proteomes" id="UP000675880">
    <property type="component" value="Unassembled WGS sequence"/>
</dbReference>
<keyword evidence="2" id="KW-0238">DNA-binding</keyword>
<evidence type="ECO:0000259" key="6">
    <source>
        <dbReference type="PROSITE" id="PS50043"/>
    </source>
</evidence>
<dbReference type="InterPro" id="IPR000792">
    <property type="entry name" value="Tscrpt_reg_LuxR_C"/>
</dbReference>
<dbReference type="PRINTS" id="PR00038">
    <property type="entry name" value="HTHLUXR"/>
</dbReference>
<dbReference type="PROSITE" id="PS00622">
    <property type="entry name" value="HTH_LUXR_1"/>
    <property type="match status" value="1"/>
</dbReference>
<accession>A0ABN7M733</accession>
<evidence type="ECO:0000256" key="3">
    <source>
        <dbReference type="ARBA" id="ARBA00023163"/>
    </source>
</evidence>
<keyword evidence="9" id="KW-1185">Reference proteome</keyword>
<dbReference type="InterPro" id="IPR011006">
    <property type="entry name" value="CheY-like_superfamily"/>
</dbReference>
<dbReference type="SUPFAM" id="SSF52172">
    <property type="entry name" value="CheY-like"/>
    <property type="match status" value="1"/>
</dbReference>
<dbReference type="PROSITE" id="PS50110">
    <property type="entry name" value="RESPONSE_REGULATORY"/>
    <property type="match status" value="1"/>
</dbReference>
<dbReference type="InterPro" id="IPR001789">
    <property type="entry name" value="Sig_transdc_resp-reg_receiver"/>
</dbReference>
<comment type="caution">
    <text evidence="4">Lacks conserved residue(s) required for the propagation of feature annotation.</text>
</comment>
<feature type="region of interest" description="Disordered" evidence="5">
    <location>
        <begin position="131"/>
        <end position="162"/>
    </location>
</feature>
<evidence type="ECO:0000256" key="5">
    <source>
        <dbReference type="SAM" id="MobiDB-lite"/>
    </source>
</evidence>
<evidence type="ECO:0000256" key="2">
    <source>
        <dbReference type="ARBA" id="ARBA00023125"/>
    </source>
</evidence>
<comment type="caution">
    <text evidence="8">The sequence shown here is derived from an EMBL/GenBank/DDBJ whole genome shotgun (WGS) entry which is preliminary data.</text>
</comment>
<name>A0ABN7M733_9BACT</name>
<sequence>MPEPDACPAGPTIAIVSRNQLTRLGLQSFLAQHRQLRLIGQAASAKEAEPLVTRAKPQILILEPDTTFETGDCVRAVRAILPTIRIILLCSARDRDCTVANRSPVVDSVVLTNQPLTALFAAIHALLPRHRPEHWDGPPQSDAPLQRARPAGLSDSSAVLPNATEGLTKRESDVLALLGEGLTNKDIARRLFICPTTVRHHLSHIFSKFDVNSRQQLLLRAQQHGLLQLDGNG</sequence>
<feature type="domain" description="Response regulatory" evidence="7">
    <location>
        <begin position="12"/>
        <end position="127"/>
    </location>
</feature>
<dbReference type="Gene3D" id="1.10.10.10">
    <property type="entry name" value="Winged helix-like DNA-binding domain superfamily/Winged helix DNA-binding domain"/>
    <property type="match status" value="1"/>
</dbReference>
<dbReference type="Pfam" id="PF00196">
    <property type="entry name" value="GerE"/>
    <property type="match status" value="1"/>
</dbReference>
<dbReference type="PANTHER" id="PTHR44688:SF16">
    <property type="entry name" value="DNA-BINDING TRANSCRIPTIONAL ACTIVATOR DEVR_DOSR"/>
    <property type="match status" value="1"/>
</dbReference>
<dbReference type="SUPFAM" id="SSF46894">
    <property type="entry name" value="C-terminal effector domain of the bipartite response regulators"/>
    <property type="match status" value="1"/>
</dbReference>
<dbReference type="EMBL" id="CAJNBJ010000018">
    <property type="protein sequence ID" value="CAE6789195.1"/>
    <property type="molecule type" value="Genomic_DNA"/>
</dbReference>
<evidence type="ECO:0000256" key="1">
    <source>
        <dbReference type="ARBA" id="ARBA00023015"/>
    </source>
</evidence>
<organism evidence="8 9">
    <name type="scientific">Nitrospira defluvii</name>
    <dbReference type="NCBI Taxonomy" id="330214"/>
    <lineage>
        <taxon>Bacteria</taxon>
        <taxon>Pseudomonadati</taxon>
        <taxon>Nitrospirota</taxon>
        <taxon>Nitrospiria</taxon>
        <taxon>Nitrospirales</taxon>
        <taxon>Nitrospiraceae</taxon>
        <taxon>Nitrospira</taxon>
    </lineage>
</organism>
<dbReference type="SMART" id="SM00421">
    <property type="entry name" value="HTH_LUXR"/>
    <property type="match status" value="1"/>
</dbReference>